<accession>A0ABQ9EY90</accession>
<comment type="caution">
    <text evidence="3">The sequence shown here is derived from an EMBL/GenBank/DDBJ whole genome shotgun (WGS) entry which is preliminary data.</text>
</comment>
<evidence type="ECO:0000259" key="2">
    <source>
        <dbReference type="Pfam" id="PF00229"/>
    </source>
</evidence>
<evidence type="ECO:0000313" key="4">
    <source>
        <dbReference type="Proteomes" id="UP001217089"/>
    </source>
</evidence>
<protein>
    <recommendedName>
        <fullName evidence="2">THD domain-containing protein</fullName>
    </recommendedName>
</protein>
<dbReference type="Gene3D" id="2.60.120.40">
    <property type="match status" value="1"/>
</dbReference>
<dbReference type="Proteomes" id="UP001217089">
    <property type="component" value="Unassembled WGS sequence"/>
</dbReference>
<reference evidence="3 4" key="1">
    <citation type="submission" date="2022-12" db="EMBL/GenBank/DDBJ databases">
        <title>Chromosome-level genome of Tegillarca granosa.</title>
        <authorList>
            <person name="Kim J."/>
        </authorList>
    </citation>
    <scope>NUCLEOTIDE SEQUENCE [LARGE SCALE GENOMIC DNA]</scope>
    <source>
        <strain evidence="3">Teg-2019</strain>
        <tissue evidence="3">Adductor muscle</tissue>
    </source>
</reference>
<dbReference type="InterPro" id="IPR008983">
    <property type="entry name" value="Tumour_necrosis_fac-like_dom"/>
</dbReference>
<dbReference type="SUPFAM" id="SSF49842">
    <property type="entry name" value="TNF-like"/>
    <property type="match status" value="1"/>
</dbReference>
<evidence type="ECO:0000256" key="1">
    <source>
        <dbReference type="ARBA" id="ARBA00008670"/>
    </source>
</evidence>
<dbReference type="InterPro" id="IPR006052">
    <property type="entry name" value="TNF_dom"/>
</dbReference>
<dbReference type="Pfam" id="PF00229">
    <property type="entry name" value="TNF"/>
    <property type="match status" value="1"/>
</dbReference>
<feature type="domain" description="THD" evidence="2">
    <location>
        <begin position="19"/>
        <end position="140"/>
    </location>
</feature>
<dbReference type="EMBL" id="JARBDR010000640">
    <property type="protein sequence ID" value="KAJ8310129.1"/>
    <property type="molecule type" value="Genomic_DNA"/>
</dbReference>
<proteinExistence type="inferred from homology"/>
<gene>
    <name evidence="3" type="ORF">KUTeg_011994</name>
</gene>
<sequence length="140" mass="16297">MKSFIFFSEGNSDPVTLKSWKIGGHCYMNNGMKFRNGRIVVPINGTYNIYSLINIMKLSNESLDTKYEIGIYKYNILTMMEEKLSDSYILKSRTKDGFYSTNMFVSLDAYLQKHDEIYVKATNTKFIRNPSLNIFGLYML</sequence>
<name>A0ABQ9EY90_TEGGR</name>
<comment type="similarity">
    <text evidence="1">Belongs to the tumor necrosis factor family.</text>
</comment>
<organism evidence="3 4">
    <name type="scientific">Tegillarca granosa</name>
    <name type="common">Malaysian cockle</name>
    <name type="synonym">Anadara granosa</name>
    <dbReference type="NCBI Taxonomy" id="220873"/>
    <lineage>
        <taxon>Eukaryota</taxon>
        <taxon>Metazoa</taxon>
        <taxon>Spiralia</taxon>
        <taxon>Lophotrochozoa</taxon>
        <taxon>Mollusca</taxon>
        <taxon>Bivalvia</taxon>
        <taxon>Autobranchia</taxon>
        <taxon>Pteriomorphia</taxon>
        <taxon>Arcoida</taxon>
        <taxon>Arcoidea</taxon>
        <taxon>Arcidae</taxon>
        <taxon>Tegillarca</taxon>
    </lineage>
</organism>
<evidence type="ECO:0000313" key="3">
    <source>
        <dbReference type="EMBL" id="KAJ8310129.1"/>
    </source>
</evidence>
<keyword evidence="4" id="KW-1185">Reference proteome</keyword>